<gene>
    <name evidence="1" type="ORF">GCM10010916_38980</name>
</gene>
<dbReference type="AlphaFoldDB" id="A0A917LFJ3"/>
<reference evidence="1" key="1">
    <citation type="journal article" date="2014" name="Int. J. Syst. Evol. Microbiol.">
        <title>Complete genome sequence of Corynebacterium casei LMG S-19264T (=DSM 44701T), isolated from a smear-ripened cheese.</title>
        <authorList>
            <consortium name="US DOE Joint Genome Institute (JGI-PGF)"/>
            <person name="Walter F."/>
            <person name="Albersmeier A."/>
            <person name="Kalinowski J."/>
            <person name="Ruckert C."/>
        </authorList>
    </citation>
    <scope>NUCLEOTIDE SEQUENCE</scope>
    <source>
        <strain evidence="1">CGMCC 1.12987</strain>
    </source>
</reference>
<sequence length="77" mass="9067">MKCDRCNREASSHRMSYFNTEIICHPCEVEEMDHPLYVWAKQVEHDYVVKEEYNFPGVFAGKTWDLIKEITAIPTSV</sequence>
<dbReference type="RefSeq" id="WP_188532743.1">
    <property type="nucleotide sequence ID" value="NZ_BMGR01000014.1"/>
</dbReference>
<dbReference type="EMBL" id="BMGR01000014">
    <property type="protein sequence ID" value="GGG18352.1"/>
    <property type="molecule type" value="Genomic_DNA"/>
</dbReference>
<accession>A0A917LFJ3</accession>
<comment type="caution">
    <text evidence="1">The sequence shown here is derived from an EMBL/GenBank/DDBJ whole genome shotgun (WGS) entry which is preliminary data.</text>
</comment>
<reference evidence="1" key="2">
    <citation type="submission" date="2020-09" db="EMBL/GenBank/DDBJ databases">
        <authorList>
            <person name="Sun Q."/>
            <person name="Zhou Y."/>
        </authorList>
    </citation>
    <scope>NUCLEOTIDE SEQUENCE</scope>
    <source>
        <strain evidence="1">CGMCC 1.12987</strain>
    </source>
</reference>
<organism evidence="1 2">
    <name type="scientific">Paenibacillus abyssi</name>
    <dbReference type="NCBI Taxonomy" id="1340531"/>
    <lineage>
        <taxon>Bacteria</taxon>
        <taxon>Bacillati</taxon>
        <taxon>Bacillota</taxon>
        <taxon>Bacilli</taxon>
        <taxon>Bacillales</taxon>
        <taxon>Paenibacillaceae</taxon>
        <taxon>Paenibacillus</taxon>
    </lineage>
</organism>
<evidence type="ECO:0000313" key="1">
    <source>
        <dbReference type="EMBL" id="GGG18352.1"/>
    </source>
</evidence>
<evidence type="ECO:0000313" key="2">
    <source>
        <dbReference type="Proteomes" id="UP000644756"/>
    </source>
</evidence>
<protein>
    <submittedName>
        <fullName evidence="1">Uncharacterized protein</fullName>
    </submittedName>
</protein>
<keyword evidence="2" id="KW-1185">Reference proteome</keyword>
<dbReference type="Proteomes" id="UP000644756">
    <property type="component" value="Unassembled WGS sequence"/>
</dbReference>
<name>A0A917LFJ3_9BACL</name>
<proteinExistence type="predicted"/>